<keyword evidence="2" id="KW-1185">Reference proteome</keyword>
<dbReference type="AlphaFoldDB" id="A0A498LST5"/>
<proteinExistence type="predicted"/>
<reference evidence="1 2" key="1">
    <citation type="submission" date="2018-03" db="EMBL/GenBank/DDBJ databases">
        <title>Draft genome sequence of Rohu Carp (Labeo rohita).</title>
        <authorList>
            <person name="Das P."/>
            <person name="Kushwaha B."/>
            <person name="Joshi C.G."/>
            <person name="Kumar D."/>
            <person name="Nagpure N.S."/>
            <person name="Sahoo L."/>
            <person name="Das S.P."/>
            <person name="Bit A."/>
            <person name="Patnaik S."/>
            <person name="Meher P.K."/>
            <person name="Jayasankar P."/>
            <person name="Koringa P.G."/>
            <person name="Patel N.V."/>
            <person name="Hinsu A.T."/>
            <person name="Kumar R."/>
            <person name="Pandey M."/>
            <person name="Agarwal S."/>
            <person name="Srivastava S."/>
            <person name="Singh M."/>
            <person name="Iquebal M.A."/>
            <person name="Jaiswal S."/>
            <person name="Angadi U.B."/>
            <person name="Kumar N."/>
            <person name="Raza M."/>
            <person name="Shah T.M."/>
            <person name="Rai A."/>
            <person name="Jena J.K."/>
        </authorList>
    </citation>
    <scope>NUCLEOTIDE SEQUENCE [LARGE SCALE GENOMIC DNA]</scope>
    <source>
        <strain evidence="1">DASCIFA01</strain>
        <tissue evidence="1">Testis</tissue>
    </source>
</reference>
<protein>
    <submittedName>
        <fullName evidence="1">Uncharacterized protein</fullName>
    </submittedName>
</protein>
<name>A0A498LST5_LABRO</name>
<dbReference type="EMBL" id="QBIY01013246">
    <property type="protein sequence ID" value="RXN09814.1"/>
    <property type="molecule type" value="Genomic_DNA"/>
</dbReference>
<dbReference type="Proteomes" id="UP000290572">
    <property type="component" value="Unassembled WGS sequence"/>
</dbReference>
<gene>
    <name evidence="1" type="ORF">ROHU_031194</name>
</gene>
<organism evidence="1 2">
    <name type="scientific">Labeo rohita</name>
    <name type="common">Indian major carp</name>
    <name type="synonym">Cyprinus rohita</name>
    <dbReference type="NCBI Taxonomy" id="84645"/>
    <lineage>
        <taxon>Eukaryota</taxon>
        <taxon>Metazoa</taxon>
        <taxon>Chordata</taxon>
        <taxon>Craniata</taxon>
        <taxon>Vertebrata</taxon>
        <taxon>Euteleostomi</taxon>
        <taxon>Actinopterygii</taxon>
        <taxon>Neopterygii</taxon>
        <taxon>Teleostei</taxon>
        <taxon>Ostariophysi</taxon>
        <taxon>Cypriniformes</taxon>
        <taxon>Cyprinidae</taxon>
        <taxon>Labeoninae</taxon>
        <taxon>Labeonini</taxon>
        <taxon>Labeo</taxon>
    </lineage>
</organism>
<accession>A0A498LST5</accession>
<evidence type="ECO:0000313" key="2">
    <source>
        <dbReference type="Proteomes" id="UP000290572"/>
    </source>
</evidence>
<sequence>MWKCPEPPVLLRVKRFAINQEALADRWSASVSAITKLLLIQQRLKPINALDTARRDALQTQRDGKLTGVPSFTSVPSASEASRAGVAFARTWQLYETLAQPRHDTAPGFSGRFLASAARKAHIPSFPRSADAGEKFLRRDRFRPVPNGTHTRPLETVSQLPLRNADASICT</sequence>
<evidence type="ECO:0000313" key="1">
    <source>
        <dbReference type="EMBL" id="RXN09814.1"/>
    </source>
</evidence>
<comment type="caution">
    <text evidence="1">The sequence shown here is derived from an EMBL/GenBank/DDBJ whole genome shotgun (WGS) entry which is preliminary data.</text>
</comment>